<dbReference type="SUPFAM" id="SSF46689">
    <property type="entry name" value="Homeodomain-like"/>
    <property type="match status" value="1"/>
</dbReference>
<keyword evidence="2 3" id="KW-0539">Nucleus</keyword>
<dbReference type="AlphaFoldDB" id="A0AAN7QQB8"/>
<dbReference type="GO" id="GO:0003677">
    <property type="term" value="F:DNA binding"/>
    <property type="evidence" value="ECO:0007669"/>
    <property type="project" value="UniProtKB-UniRule"/>
</dbReference>
<evidence type="ECO:0000313" key="6">
    <source>
        <dbReference type="EMBL" id="KAK4772173.1"/>
    </source>
</evidence>
<name>A0AAN7QQB8_TRANT</name>
<evidence type="ECO:0000256" key="4">
    <source>
        <dbReference type="SAM" id="MobiDB-lite"/>
    </source>
</evidence>
<sequence>MRERNQKRRLKTPNQVKALEKFYCEDRYPREELKLGIAEQLGLTEKQVSGWFCHRRLKDKRVKEERLANGRHDHSNGIIQDLGSGLKQDSCGSTKQEDHWLLDQREVESWSLHQNKSPAAFISDEPWNNCDGNVGGLNDSSSESSSYSQEQFYSAGKKLMNVNTPNHLMQNGIKEASDARNVFSKGAYRPSGYLKVKCDTENAAITDVKRQLGKHYKEDGPLLGIEFDPLPPGAFESQIGDASPGSYHVVNPAYSPDTEGAWRPTGATTRHGSYDEKSSSKISSKGGNLSRTNSHDFKNYQSITNFQEEHPLFNMHVQRSDLDPSDMLEDAGDHVSVYRWKSKYGLGSKDKEEMEQPWMTNIPWQVLATSEVFYCIAMHVSIPLRSRESRIRETRGPFRVQKAEQHLIGRPDEIILML</sequence>
<keyword evidence="2 3" id="KW-0238">DNA-binding</keyword>
<dbReference type="InterPro" id="IPR001356">
    <property type="entry name" value="HD"/>
</dbReference>
<feature type="compositionally biased region" description="Low complexity" evidence="4">
    <location>
        <begin position="280"/>
        <end position="290"/>
    </location>
</feature>
<evidence type="ECO:0000256" key="2">
    <source>
        <dbReference type="PROSITE-ProRule" id="PRU00108"/>
    </source>
</evidence>
<feature type="DNA-binding region" description="Homeobox" evidence="2">
    <location>
        <begin position="4"/>
        <end position="63"/>
    </location>
</feature>
<dbReference type="Gene3D" id="1.10.10.60">
    <property type="entry name" value="Homeodomain-like"/>
    <property type="match status" value="1"/>
</dbReference>
<dbReference type="PANTHER" id="PTHR47713:SF2">
    <property type="entry name" value="HOMEODOMAIN-LIKE SUPERFAMILY PROTEIN"/>
    <property type="match status" value="1"/>
</dbReference>
<proteinExistence type="predicted"/>
<protein>
    <recommendedName>
        <fullName evidence="5">Homeobox domain-containing protein</fullName>
    </recommendedName>
</protein>
<feature type="domain" description="Homeobox" evidence="5">
    <location>
        <begin position="2"/>
        <end position="62"/>
    </location>
</feature>
<dbReference type="EMBL" id="JAXQNO010000020">
    <property type="protein sequence ID" value="KAK4772173.1"/>
    <property type="molecule type" value="Genomic_DNA"/>
</dbReference>
<accession>A0AAN7QQB8</accession>
<dbReference type="Pfam" id="PF00046">
    <property type="entry name" value="Homeodomain"/>
    <property type="match status" value="1"/>
</dbReference>
<dbReference type="PANTHER" id="PTHR47713">
    <property type="entry name" value="HOMEODOMAIN-LIKE SUPERFAMILY PROTEIN"/>
    <property type="match status" value="1"/>
</dbReference>
<dbReference type="InterPro" id="IPR009057">
    <property type="entry name" value="Homeodomain-like_sf"/>
</dbReference>
<dbReference type="Proteomes" id="UP001346149">
    <property type="component" value="Unassembled WGS sequence"/>
</dbReference>
<keyword evidence="7" id="KW-1185">Reference proteome</keyword>
<dbReference type="GO" id="GO:0005634">
    <property type="term" value="C:nucleus"/>
    <property type="evidence" value="ECO:0007669"/>
    <property type="project" value="UniProtKB-SubCell"/>
</dbReference>
<evidence type="ECO:0000256" key="3">
    <source>
        <dbReference type="RuleBase" id="RU000682"/>
    </source>
</evidence>
<reference evidence="6 7" key="1">
    <citation type="journal article" date="2023" name="Hortic Res">
        <title>Pangenome of water caltrop reveals structural variations and asymmetric subgenome divergence after allopolyploidization.</title>
        <authorList>
            <person name="Zhang X."/>
            <person name="Chen Y."/>
            <person name="Wang L."/>
            <person name="Yuan Y."/>
            <person name="Fang M."/>
            <person name="Shi L."/>
            <person name="Lu R."/>
            <person name="Comes H.P."/>
            <person name="Ma Y."/>
            <person name="Chen Y."/>
            <person name="Huang G."/>
            <person name="Zhou Y."/>
            <person name="Zheng Z."/>
            <person name="Qiu Y."/>
        </authorList>
    </citation>
    <scope>NUCLEOTIDE SEQUENCE [LARGE SCALE GENOMIC DNA]</scope>
    <source>
        <strain evidence="6">F231</strain>
    </source>
</reference>
<evidence type="ECO:0000313" key="7">
    <source>
        <dbReference type="Proteomes" id="UP001346149"/>
    </source>
</evidence>
<dbReference type="SMART" id="SM00389">
    <property type="entry name" value="HOX"/>
    <property type="match status" value="1"/>
</dbReference>
<comment type="subcellular location">
    <subcellularLocation>
        <location evidence="1 2 3">Nucleus</location>
    </subcellularLocation>
</comment>
<organism evidence="6 7">
    <name type="scientific">Trapa natans</name>
    <name type="common">Water chestnut</name>
    <dbReference type="NCBI Taxonomy" id="22666"/>
    <lineage>
        <taxon>Eukaryota</taxon>
        <taxon>Viridiplantae</taxon>
        <taxon>Streptophyta</taxon>
        <taxon>Embryophyta</taxon>
        <taxon>Tracheophyta</taxon>
        <taxon>Spermatophyta</taxon>
        <taxon>Magnoliopsida</taxon>
        <taxon>eudicotyledons</taxon>
        <taxon>Gunneridae</taxon>
        <taxon>Pentapetalae</taxon>
        <taxon>rosids</taxon>
        <taxon>malvids</taxon>
        <taxon>Myrtales</taxon>
        <taxon>Lythraceae</taxon>
        <taxon>Trapa</taxon>
    </lineage>
</organism>
<dbReference type="CDD" id="cd00086">
    <property type="entry name" value="homeodomain"/>
    <property type="match status" value="1"/>
</dbReference>
<evidence type="ECO:0000259" key="5">
    <source>
        <dbReference type="PROSITE" id="PS50071"/>
    </source>
</evidence>
<comment type="caution">
    <text evidence="6">The sequence shown here is derived from an EMBL/GenBank/DDBJ whole genome shotgun (WGS) entry which is preliminary data.</text>
</comment>
<keyword evidence="2 3" id="KW-0371">Homeobox</keyword>
<evidence type="ECO:0000256" key="1">
    <source>
        <dbReference type="ARBA" id="ARBA00004123"/>
    </source>
</evidence>
<gene>
    <name evidence="6" type="ORF">SAY86_013948</name>
</gene>
<feature type="region of interest" description="Disordered" evidence="4">
    <location>
        <begin position="255"/>
        <end position="294"/>
    </location>
</feature>
<dbReference type="PROSITE" id="PS50071">
    <property type="entry name" value="HOMEOBOX_2"/>
    <property type="match status" value="1"/>
</dbReference>